<keyword evidence="2" id="KW-1185">Reference proteome</keyword>
<accession>A0A918FDF8</accession>
<reference evidence="1" key="2">
    <citation type="submission" date="2020-09" db="EMBL/GenBank/DDBJ databases">
        <authorList>
            <person name="Sun Q."/>
            <person name="Ohkuma M."/>
        </authorList>
    </citation>
    <scope>NUCLEOTIDE SEQUENCE</scope>
    <source>
        <strain evidence="1">JCM 4346</strain>
    </source>
</reference>
<evidence type="ECO:0000313" key="2">
    <source>
        <dbReference type="Proteomes" id="UP000658320"/>
    </source>
</evidence>
<evidence type="ECO:0000313" key="1">
    <source>
        <dbReference type="EMBL" id="GGR33371.1"/>
    </source>
</evidence>
<organism evidence="1 2">
    <name type="scientific">Streptomyces aurantiogriseus</name>
    <dbReference type="NCBI Taxonomy" id="66870"/>
    <lineage>
        <taxon>Bacteria</taxon>
        <taxon>Bacillati</taxon>
        <taxon>Actinomycetota</taxon>
        <taxon>Actinomycetes</taxon>
        <taxon>Kitasatosporales</taxon>
        <taxon>Streptomycetaceae</taxon>
        <taxon>Streptomyces</taxon>
    </lineage>
</organism>
<dbReference type="AlphaFoldDB" id="A0A918FDF8"/>
<comment type="caution">
    <text evidence="1">The sequence shown here is derived from an EMBL/GenBank/DDBJ whole genome shotgun (WGS) entry which is preliminary data.</text>
</comment>
<name>A0A918FDF8_9ACTN</name>
<sequence length="61" mass="6286">MTPEGVAQAGLAGLRLGETICVPGLEDRTAALDALLAAETALLSGGNRPTPATRYSRPRTH</sequence>
<dbReference type="EMBL" id="BMSX01000014">
    <property type="protein sequence ID" value="GGR33371.1"/>
    <property type="molecule type" value="Genomic_DNA"/>
</dbReference>
<protein>
    <submittedName>
        <fullName evidence="1">Uncharacterized protein</fullName>
    </submittedName>
</protein>
<gene>
    <name evidence="1" type="ORF">GCM10010251_57040</name>
</gene>
<proteinExistence type="predicted"/>
<reference evidence="1" key="1">
    <citation type="journal article" date="2014" name="Int. J. Syst. Evol. Microbiol.">
        <title>Complete genome sequence of Corynebacterium casei LMG S-19264T (=DSM 44701T), isolated from a smear-ripened cheese.</title>
        <authorList>
            <consortium name="US DOE Joint Genome Institute (JGI-PGF)"/>
            <person name="Walter F."/>
            <person name="Albersmeier A."/>
            <person name="Kalinowski J."/>
            <person name="Ruckert C."/>
        </authorList>
    </citation>
    <scope>NUCLEOTIDE SEQUENCE</scope>
    <source>
        <strain evidence="1">JCM 4346</strain>
    </source>
</reference>
<dbReference type="Proteomes" id="UP000658320">
    <property type="component" value="Unassembled WGS sequence"/>
</dbReference>